<feature type="domain" description="HTH tetR-type" evidence="5">
    <location>
        <begin position="10"/>
        <end position="70"/>
    </location>
</feature>
<evidence type="ECO:0000256" key="4">
    <source>
        <dbReference type="PROSITE-ProRule" id="PRU00335"/>
    </source>
</evidence>
<proteinExistence type="predicted"/>
<dbReference type="InterPro" id="IPR009057">
    <property type="entry name" value="Homeodomain-like_sf"/>
</dbReference>
<dbReference type="GO" id="GO:0000976">
    <property type="term" value="F:transcription cis-regulatory region binding"/>
    <property type="evidence" value="ECO:0007669"/>
    <property type="project" value="TreeGrafter"/>
</dbReference>
<keyword evidence="7" id="KW-1185">Reference proteome</keyword>
<keyword evidence="1" id="KW-0805">Transcription regulation</keyword>
<dbReference type="Pfam" id="PF00440">
    <property type="entry name" value="TetR_N"/>
    <property type="match status" value="1"/>
</dbReference>
<dbReference type="Gene3D" id="1.10.357.10">
    <property type="entry name" value="Tetracycline Repressor, domain 2"/>
    <property type="match status" value="1"/>
</dbReference>
<feature type="DNA-binding region" description="H-T-H motif" evidence="4">
    <location>
        <begin position="33"/>
        <end position="52"/>
    </location>
</feature>
<keyword evidence="3" id="KW-0804">Transcription</keyword>
<evidence type="ECO:0000259" key="5">
    <source>
        <dbReference type="PROSITE" id="PS50977"/>
    </source>
</evidence>
<name>A0A3L8P7G1_9ACTN</name>
<evidence type="ECO:0000256" key="1">
    <source>
        <dbReference type="ARBA" id="ARBA00023015"/>
    </source>
</evidence>
<evidence type="ECO:0000256" key="2">
    <source>
        <dbReference type="ARBA" id="ARBA00023125"/>
    </source>
</evidence>
<dbReference type="InterPro" id="IPR023772">
    <property type="entry name" value="DNA-bd_HTH_TetR-type_CS"/>
</dbReference>
<dbReference type="AlphaFoldDB" id="A0A3L8P7G1"/>
<dbReference type="PROSITE" id="PS01081">
    <property type="entry name" value="HTH_TETR_1"/>
    <property type="match status" value="1"/>
</dbReference>
<dbReference type="PROSITE" id="PS50977">
    <property type="entry name" value="HTH_TETR_2"/>
    <property type="match status" value="1"/>
</dbReference>
<dbReference type="Gene3D" id="1.10.10.60">
    <property type="entry name" value="Homeodomain-like"/>
    <property type="match status" value="1"/>
</dbReference>
<evidence type="ECO:0000313" key="6">
    <source>
        <dbReference type="EMBL" id="RLV51296.1"/>
    </source>
</evidence>
<comment type="caution">
    <text evidence="6">The sequence shown here is derived from an EMBL/GenBank/DDBJ whole genome shotgun (WGS) entry which is preliminary data.</text>
</comment>
<dbReference type="InterPro" id="IPR036271">
    <property type="entry name" value="Tet_transcr_reg_TetR-rel_C_sf"/>
</dbReference>
<sequence length="200" mass="21508">MTPVRPRVEGDREGEILDAALELLIEVGYDRLTMDAVAKASRASKATLYRRWETKQALVIDALVRAKGAPEVELPPDTGSLRGDLLETFCGTGDHMASEATKVLGAVCTALTSDAALAAEFRERFIGPKVDVSTQLYARAIERGEIDADADLEVIAPAMAGILLHRAFVLGLPLDDDVVRRVVDHVILPAVLRPQAAPVS</sequence>
<dbReference type="PANTHER" id="PTHR30055:SF148">
    <property type="entry name" value="TETR-FAMILY TRANSCRIPTIONAL REGULATOR"/>
    <property type="match status" value="1"/>
</dbReference>
<evidence type="ECO:0000313" key="7">
    <source>
        <dbReference type="Proteomes" id="UP000281708"/>
    </source>
</evidence>
<dbReference type="Pfam" id="PF16859">
    <property type="entry name" value="TetR_C_11"/>
    <property type="match status" value="1"/>
</dbReference>
<keyword evidence="2 4" id="KW-0238">DNA-binding</keyword>
<dbReference type="EMBL" id="RDBE01000001">
    <property type="protein sequence ID" value="RLV51296.1"/>
    <property type="molecule type" value="Genomic_DNA"/>
</dbReference>
<dbReference type="OrthoDB" id="9796019at2"/>
<dbReference type="PRINTS" id="PR00455">
    <property type="entry name" value="HTHTETR"/>
</dbReference>
<dbReference type="InterPro" id="IPR011075">
    <property type="entry name" value="TetR_C"/>
</dbReference>
<evidence type="ECO:0000256" key="3">
    <source>
        <dbReference type="ARBA" id="ARBA00023163"/>
    </source>
</evidence>
<dbReference type="InterPro" id="IPR050109">
    <property type="entry name" value="HTH-type_TetR-like_transc_reg"/>
</dbReference>
<gene>
    <name evidence="6" type="ORF">D9V37_03995</name>
</gene>
<organism evidence="6 7">
    <name type="scientific">Nocardioides mangrovicus</name>
    <dbReference type="NCBI Taxonomy" id="2478913"/>
    <lineage>
        <taxon>Bacteria</taxon>
        <taxon>Bacillati</taxon>
        <taxon>Actinomycetota</taxon>
        <taxon>Actinomycetes</taxon>
        <taxon>Propionibacteriales</taxon>
        <taxon>Nocardioidaceae</taxon>
        <taxon>Nocardioides</taxon>
    </lineage>
</organism>
<dbReference type="SUPFAM" id="SSF48498">
    <property type="entry name" value="Tetracyclin repressor-like, C-terminal domain"/>
    <property type="match status" value="1"/>
</dbReference>
<dbReference type="GO" id="GO:0003700">
    <property type="term" value="F:DNA-binding transcription factor activity"/>
    <property type="evidence" value="ECO:0007669"/>
    <property type="project" value="TreeGrafter"/>
</dbReference>
<protein>
    <submittedName>
        <fullName evidence="6">TetR/AcrR family transcriptional regulator</fullName>
    </submittedName>
</protein>
<reference evidence="6 7" key="1">
    <citation type="submission" date="2018-10" db="EMBL/GenBank/DDBJ databases">
        <title>Marmoricola sp. 4Q3S-7 whole genome shotgun sequence.</title>
        <authorList>
            <person name="Li F."/>
        </authorList>
    </citation>
    <scope>NUCLEOTIDE SEQUENCE [LARGE SCALE GENOMIC DNA]</scope>
    <source>
        <strain evidence="6 7">4Q3S-7</strain>
    </source>
</reference>
<dbReference type="Proteomes" id="UP000281708">
    <property type="component" value="Unassembled WGS sequence"/>
</dbReference>
<dbReference type="RefSeq" id="WP_121804974.1">
    <property type="nucleotide sequence ID" value="NZ_RDBE01000001.1"/>
</dbReference>
<dbReference type="InterPro" id="IPR001647">
    <property type="entry name" value="HTH_TetR"/>
</dbReference>
<dbReference type="SUPFAM" id="SSF46689">
    <property type="entry name" value="Homeodomain-like"/>
    <property type="match status" value="1"/>
</dbReference>
<dbReference type="PANTHER" id="PTHR30055">
    <property type="entry name" value="HTH-TYPE TRANSCRIPTIONAL REGULATOR RUTR"/>
    <property type="match status" value="1"/>
</dbReference>
<accession>A0A3L8P7G1</accession>